<gene>
    <name evidence="3" type="ORF">DVH02_06760</name>
</gene>
<dbReference type="Gene3D" id="3.60.40.10">
    <property type="entry name" value="PPM-type phosphatase domain"/>
    <property type="match status" value="1"/>
</dbReference>
<dbReference type="InterPro" id="IPR052016">
    <property type="entry name" value="Bact_Sigma-Reg"/>
</dbReference>
<dbReference type="SUPFAM" id="SSF81606">
    <property type="entry name" value="PP2C-like"/>
    <property type="match status" value="1"/>
</dbReference>
<keyword evidence="4" id="KW-1185">Reference proteome</keyword>
<name>A0A370BAP7_9ACTN</name>
<evidence type="ECO:0000313" key="4">
    <source>
        <dbReference type="Proteomes" id="UP000253741"/>
    </source>
</evidence>
<dbReference type="InterPro" id="IPR001932">
    <property type="entry name" value="PPM-type_phosphatase-like_dom"/>
</dbReference>
<dbReference type="SMART" id="SM00331">
    <property type="entry name" value="PP2C_SIG"/>
    <property type="match status" value="1"/>
</dbReference>
<comment type="caution">
    <text evidence="3">The sequence shown here is derived from an EMBL/GenBank/DDBJ whole genome shotgun (WGS) entry which is preliminary data.</text>
</comment>
<dbReference type="OrthoDB" id="4935951at2"/>
<accession>A0A370BAP7</accession>
<dbReference type="PANTHER" id="PTHR43156">
    <property type="entry name" value="STAGE II SPORULATION PROTEIN E-RELATED"/>
    <property type="match status" value="1"/>
</dbReference>
<dbReference type="RefSeq" id="WP_114622778.1">
    <property type="nucleotide sequence ID" value="NZ_QQNA01000037.1"/>
</dbReference>
<protein>
    <submittedName>
        <fullName evidence="3">Serine/threonine-protein phosphatase</fullName>
    </submittedName>
</protein>
<proteinExistence type="predicted"/>
<feature type="domain" description="PPM-type phosphatase" evidence="2">
    <location>
        <begin position="177"/>
        <end position="397"/>
    </location>
</feature>
<organism evidence="3 4">
    <name type="scientific">Streptomyces corynorhini</name>
    <dbReference type="NCBI Taxonomy" id="2282652"/>
    <lineage>
        <taxon>Bacteria</taxon>
        <taxon>Bacillati</taxon>
        <taxon>Actinomycetota</taxon>
        <taxon>Actinomycetes</taxon>
        <taxon>Kitasatosporales</taxon>
        <taxon>Streptomycetaceae</taxon>
        <taxon>Streptomyces</taxon>
    </lineage>
</organism>
<dbReference type="EMBL" id="QQNA01000037">
    <property type="protein sequence ID" value="RDG38887.1"/>
    <property type="molecule type" value="Genomic_DNA"/>
</dbReference>
<evidence type="ECO:0000313" key="3">
    <source>
        <dbReference type="EMBL" id="RDG38887.1"/>
    </source>
</evidence>
<dbReference type="PANTHER" id="PTHR43156:SF2">
    <property type="entry name" value="STAGE II SPORULATION PROTEIN E"/>
    <property type="match status" value="1"/>
</dbReference>
<reference evidence="3 4" key="1">
    <citation type="submission" date="2018-07" db="EMBL/GenBank/DDBJ databases">
        <title>Streptomyces species from bats.</title>
        <authorList>
            <person name="Dunlap C."/>
        </authorList>
    </citation>
    <scope>NUCLEOTIDE SEQUENCE [LARGE SCALE GENOMIC DNA]</scope>
    <source>
        <strain evidence="3 4">AC230</strain>
    </source>
</reference>
<sequence length="416" mass="45092">MASPSSGGAEREGLDERLLDKLLAEAHAAAPMDLPELADRCAVAIGLEGLVVYLVDIQQRHLIPLTHGLPTIDLDSTAAGWTYRTLDLRVEERDDGVLTVWLPLVDGAERLGILGVRTIALDPVRLRRCRMLGSVLAMAITSKRAYSDSFARHSRTEPMDLPAEMLRALLPPRTIGGEHAVSTAVLEPAYHIGGDAFDHSLTQSTLHAAIFDAMGHNLASGLTTTVAMAGCRNARRAGAELPELVDTIDRALGRWLPDQYCTGVVAQLDLTEGIFRWCNCGHPPPLLIRGKRVVEGALERPAQPPMGLPAQFATEPRAAYEVLLEPGDRVLLYTDGVTESRIEGGSEFGLRRFTDSIIRGAAAGELAPEALRRIIHAILDLQKNALRDDASLLLVEWRSPRPRPAPAGSSPRVIQT</sequence>
<dbReference type="Pfam" id="PF07228">
    <property type="entry name" value="SpoIIE"/>
    <property type="match status" value="1"/>
</dbReference>
<evidence type="ECO:0000256" key="1">
    <source>
        <dbReference type="ARBA" id="ARBA00022801"/>
    </source>
</evidence>
<dbReference type="InterPro" id="IPR036457">
    <property type="entry name" value="PPM-type-like_dom_sf"/>
</dbReference>
<dbReference type="AlphaFoldDB" id="A0A370BAP7"/>
<keyword evidence="1" id="KW-0378">Hydrolase</keyword>
<dbReference type="GO" id="GO:0016791">
    <property type="term" value="F:phosphatase activity"/>
    <property type="evidence" value="ECO:0007669"/>
    <property type="project" value="TreeGrafter"/>
</dbReference>
<evidence type="ECO:0000259" key="2">
    <source>
        <dbReference type="SMART" id="SM00331"/>
    </source>
</evidence>
<dbReference type="Proteomes" id="UP000253741">
    <property type="component" value="Unassembled WGS sequence"/>
</dbReference>